<dbReference type="PATRIC" id="fig|29343.3.peg.673"/>
<accession>A0A078KRM1</accession>
<dbReference type="Proteomes" id="UP000032431">
    <property type="component" value="Chromosome I"/>
</dbReference>
<protein>
    <submittedName>
        <fullName evidence="1">Uncharacterized protein</fullName>
    </submittedName>
</protein>
<dbReference type="KEGG" id="ccel:CCDG5_0644"/>
<dbReference type="OrthoDB" id="1778917at2"/>
<dbReference type="AlphaFoldDB" id="A0A078KRM1"/>
<dbReference type="HOGENOM" id="CLU_1544931_0_0_9"/>
<evidence type="ECO:0000313" key="2">
    <source>
        <dbReference type="Proteomes" id="UP000032431"/>
    </source>
</evidence>
<dbReference type="STRING" id="29343.CCDG5_0644"/>
<keyword evidence="2" id="KW-1185">Reference proteome</keyword>
<proteinExistence type="predicted"/>
<organism evidence="1 2">
    <name type="scientific">[Clostridium] cellulosi</name>
    <dbReference type="NCBI Taxonomy" id="29343"/>
    <lineage>
        <taxon>Bacteria</taxon>
        <taxon>Bacillati</taxon>
        <taxon>Bacillota</taxon>
        <taxon>Clostridia</taxon>
        <taxon>Eubacteriales</taxon>
        <taxon>Oscillospiraceae</taxon>
        <taxon>Oscillospiraceae incertae sedis</taxon>
    </lineage>
</organism>
<gene>
    <name evidence="1" type="ORF">CCDG5_0644</name>
</gene>
<sequence length="173" mass="19669">MIKEVKQPISEDVSIYAAEKEFLMQEPNQAIYYINGKVIVKTDSGKYMFTELPEEDAEQFLLGEQIEARFLKPIEELSDSEAEMLFALNELNNDLSQKGICAVAIEKSTGPDDPAKAIIAHPLHPQNTYFYITVPDAQKLTKAQADELLTYKEERTIDNPYHIQFDGDTMIAY</sequence>
<dbReference type="EMBL" id="LM995447">
    <property type="protein sequence ID" value="CDZ23774.1"/>
    <property type="molecule type" value="Genomic_DNA"/>
</dbReference>
<evidence type="ECO:0000313" key="1">
    <source>
        <dbReference type="EMBL" id="CDZ23774.1"/>
    </source>
</evidence>
<reference evidence="2" key="1">
    <citation type="submission" date="2014-07" db="EMBL/GenBank/DDBJ databases">
        <authorList>
            <person name="Wibberg D."/>
        </authorList>
    </citation>
    <scope>NUCLEOTIDE SEQUENCE [LARGE SCALE GENOMIC DNA]</scope>
    <source>
        <strain evidence="2">DG5</strain>
    </source>
</reference>
<name>A0A078KRM1_9FIRM</name>